<accession>A0A1E3P9U5</accession>
<dbReference type="GO" id="GO:0005484">
    <property type="term" value="F:SNAP receptor activity"/>
    <property type="evidence" value="ECO:0007669"/>
    <property type="project" value="EnsemblFungi"/>
</dbReference>
<dbReference type="Gene3D" id="1.20.5.110">
    <property type="match status" value="1"/>
</dbReference>
<dbReference type="GO" id="GO:0031201">
    <property type="term" value="C:SNARE complex"/>
    <property type="evidence" value="ECO:0007669"/>
    <property type="project" value="EnsemblFungi"/>
</dbReference>
<dbReference type="GO" id="GO:0030134">
    <property type="term" value="C:COPII-coated ER to Golgi transport vesicle"/>
    <property type="evidence" value="ECO:0007669"/>
    <property type="project" value="EnsemblFungi"/>
</dbReference>
<dbReference type="GO" id="GO:0006886">
    <property type="term" value="P:intracellular protein transport"/>
    <property type="evidence" value="ECO:0007669"/>
    <property type="project" value="EnsemblFungi"/>
</dbReference>
<dbReference type="GO" id="GO:0000139">
    <property type="term" value="C:Golgi membrane"/>
    <property type="evidence" value="ECO:0007669"/>
    <property type="project" value="UniProtKB-SubCell"/>
</dbReference>
<sequence length="129" mass="15130">MASSQLHQRERTSLFDQPQRVSSPYDKQTKADYNESELSHLESQNDDEMGVMSTKIQQLKGLSLRMGEEIRGSNKTLEELGNSFDQLGTRLKNTFNRMLVMAKRSGISIKTWFFLFVFVILFFFWVWIH</sequence>
<dbReference type="SMART" id="SM00397">
    <property type="entry name" value="t_SNARE"/>
    <property type="match status" value="1"/>
</dbReference>
<evidence type="ECO:0000256" key="6">
    <source>
        <dbReference type="ARBA" id="ARBA00023034"/>
    </source>
</evidence>
<evidence type="ECO:0000256" key="9">
    <source>
        <dbReference type="SAM" id="MobiDB-lite"/>
    </source>
</evidence>
<evidence type="ECO:0000256" key="2">
    <source>
        <dbReference type="ARBA" id="ARBA00022448"/>
    </source>
</evidence>
<evidence type="ECO:0000256" key="8">
    <source>
        <dbReference type="ARBA" id="ARBA00046280"/>
    </source>
</evidence>
<evidence type="ECO:0000259" key="11">
    <source>
        <dbReference type="PROSITE" id="PS50192"/>
    </source>
</evidence>
<dbReference type="Proteomes" id="UP000094112">
    <property type="component" value="Unassembled WGS sequence"/>
</dbReference>
<dbReference type="GO" id="GO:0048280">
    <property type="term" value="P:vesicle fusion with Golgi apparatus"/>
    <property type="evidence" value="ECO:0007669"/>
    <property type="project" value="EnsemblFungi"/>
</dbReference>
<dbReference type="InterPro" id="IPR000727">
    <property type="entry name" value="T_SNARE_dom"/>
</dbReference>
<protein>
    <recommendedName>
        <fullName evidence="11">t-SNARE coiled-coil homology domain-containing protein</fullName>
    </recommendedName>
</protein>
<keyword evidence="6" id="KW-0333">Golgi apparatus</keyword>
<dbReference type="EMBL" id="KV454208">
    <property type="protein sequence ID" value="ODQ61657.1"/>
    <property type="molecule type" value="Genomic_DNA"/>
</dbReference>
<keyword evidence="3 10" id="KW-0812">Transmembrane</keyword>
<evidence type="ECO:0000256" key="7">
    <source>
        <dbReference type="ARBA" id="ARBA00023136"/>
    </source>
</evidence>
<keyword evidence="2" id="KW-0813">Transport</keyword>
<gene>
    <name evidence="12" type="ORF">WICANDRAFT_75863</name>
</gene>
<keyword evidence="5 10" id="KW-1133">Transmembrane helix</keyword>
<evidence type="ECO:0000313" key="12">
    <source>
        <dbReference type="EMBL" id="ODQ61657.1"/>
    </source>
</evidence>
<comment type="subcellular location">
    <subcellularLocation>
        <location evidence="8">Endomembrane system</location>
        <topology evidence="8">Single-pass type IV membrane protein</topology>
    </subcellularLocation>
    <subcellularLocation>
        <location evidence="1">Golgi apparatus membrane</location>
    </subcellularLocation>
</comment>
<feature type="region of interest" description="Disordered" evidence="9">
    <location>
        <begin position="1"/>
        <end position="45"/>
    </location>
</feature>
<reference evidence="12 13" key="1">
    <citation type="journal article" date="2016" name="Proc. Natl. Acad. Sci. U.S.A.">
        <title>Comparative genomics of biotechnologically important yeasts.</title>
        <authorList>
            <person name="Riley R."/>
            <person name="Haridas S."/>
            <person name="Wolfe K.H."/>
            <person name="Lopes M.R."/>
            <person name="Hittinger C.T."/>
            <person name="Goeker M."/>
            <person name="Salamov A.A."/>
            <person name="Wisecaver J.H."/>
            <person name="Long T.M."/>
            <person name="Calvey C.H."/>
            <person name="Aerts A.L."/>
            <person name="Barry K.W."/>
            <person name="Choi C."/>
            <person name="Clum A."/>
            <person name="Coughlan A.Y."/>
            <person name="Deshpande S."/>
            <person name="Douglass A.P."/>
            <person name="Hanson S.J."/>
            <person name="Klenk H.-P."/>
            <person name="LaButti K.M."/>
            <person name="Lapidus A."/>
            <person name="Lindquist E.A."/>
            <person name="Lipzen A.M."/>
            <person name="Meier-Kolthoff J.P."/>
            <person name="Ohm R.A."/>
            <person name="Otillar R.P."/>
            <person name="Pangilinan J.L."/>
            <person name="Peng Y."/>
            <person name="Rokas A."/>
            <person name="Rosa C.A."/>
            <person name="Scheuner C."/>
            <person name="Sibirny A.A."/>
            <person name="Slot J.C."/>
            <person name="Stielow J.B."/>
            <person name="Sun H."/>
            <person name="Kurtzman C.P."/>
            <person name="Blackwell M."/>
            <person name="Grigoriev I.V."/>
            <person name="Jeffries T.W."/>
        </authorList>
    </citation>
    <scope>NUCLEOTIDE SEQUENCE [LARGE SCALE GENOMIC DNA]</scope>
    <source>
        <strain evidence="13">ATCC 58044 / CBS 1984 / NCYC 433 / NRRL Y-366-8</strain>
    </source>
</reference>
<dbReference type="SUPFAM" id="SSF58038">
    <property type="entry name" value="SNARE fusion complex"/>
    <property type="match status" value="1"/>
</dbReference>
<keyword evidence="13" id="KW-1185">Reference proteome</keyword>
<dbReference type="GeneID" id="30201522"/>
<dbReference type="STRING" id="683960.A0A1E3P9U5"/>
<dbReference type="GO" id="GO:0005789">
    <property type="term" value="C:endoplasmic reticulum membrane"/>
    <property type="evidence" value="ECO:0007669"/>
    <property type="project" value="EnsemblFungi"/>
</dbReference>
<name>A0A1E3P9U5_WICAA</name>
<proteinExistence type="predicted"/>
<feature type="transmembrane region" description="Helical" evidence="10">
    <location>
        <begin position="107"/>
        <end position="128"/>
    </location>
</feature>
<dbReference type="GO" id="GO:0006888">
    <property type="term" value="P:endoplasmic reticulum to Golgi vesicle-mediated transport"/>
    <property type="evidence" value="ECO:0007669"/>
    <property type="project" value="EnsemblFungi"/>
</dbReference>
<feature type="compositionally biased region" description="Polar residues" evidence="9">
    <location>
        <begin position="14"/>
        <end position="26"/>
    </location>
</feature>
<dbReference type="GO" id="GO:0006890">
    <property type="term" value="P:retrograde vesicle-mediated transport, Golgi to endoplasmic reticulum"/>
    <property type="evidence" value="ECO:0007669"/>
    <property type="project" value="EnsemblFungi"/>
</dbReference>
<evidence type="ECO:0000256" key="1">
    <source>
        <dbReference type="ARBA" id="ARBA00004394"/>
    </source>
</evidence>
<dbReference type="RefSeq" id="XP_019040864.1">
    <property type="nucleotide sequence ID" value="XM_019184276.1"/>
</dbReference>
<evidence type="ECO:0000256" key="3">
    <source>
        <dbReference type="ARBA" id="ARBA00022692"/>
    </source>
</evidence>
<evidence type="ECO:0000256" key="5">
    <source>
        <dbReference type="ARBA" id="ARBA00022989"/>
    </source>
</evidence>
<feature type="compositionally biased region" description="Basic and acidic residues" evidence="9">
    <location>
        <begin position="27"/>
        <end position="40"/>
    </location>
</feature>
<organism evidence="12 13">
    <name type="scientific">Wickerhamomyces anomalus (strain ATCC 58044 / CBS 1984 / NCYC 433 / NRRL Y-366-8)</name>
    <name type="common">Yeast</name>
    <name type="synonym">Hansenula anomala</name>
    <dbReference type="NCBI Taxonomy" id="683960"/>
    <lineage>
        <taxon>Eukaryota</taxon>
        <taxon>Fungi</taxon>
        <taxon>Dikarya</taxon>
        <taxon>Ascomycota</taxon>
        <taxon>Saccharomycotina</taxon>
        <taxon>Saccharomycetes</taxon>
        <taxon>Phaffomycetales</taxon>
        <taxon>Wickerhamomycetaceae</taxon>
        <taxon>Wickerhamomyces</taxon>
    </lineage>
</organism>
<dbReference type="AlphaFoldDB" id="A0A1E3P9U5"/>
<dbReference type="PANTHER" id="PTHR12791">
    <property type="entry name" value="GOLGI SNARE BET1-RELATED"/>
    <property type="match status" value="1"/>
</dbReference>
<feature type="domain" description="T-SNARE coiled-coil homology" evidence="11">
    <location>
        <begin position="39"/>
        <end position="101"/>
    </location>
</feature>
<dbReference type="InterPro" id="IPR039899">
    <property type="entry name" value="BET1_SNARE"/>
</dbReference>
<dbReference type="CDD" id="cd15853">
    <property type="entry name" value="SNARE_Bet1"/>
    <property type="match status" value="1"/>
</dbReference>
<evidence type="ECO:0000256" key="10">
    <source>
        <dbReference type="SAM" id="Phobius"/>
    </source>
</evidence>
<evidence type="ECO:0000256" key="4">
    <source>
        <dbReference type="ARBA" id="ARBA00022927"/>
    </source>
</evidence>
<keyword evidence="4" id="KW-0653">Protein transport</keyword>
<keyword evidence="7 10" id="KW-0472">Membrane</keyword>
<dbReference type="OrthoDB" id="261831at2759"/>
<dbReference type="PROSITE" id="PS50192">
    <property type="entry name" value="T_SNARE"/>
    <property type="match status" value="1"/>
</dbReference>
<evidence type="ECO:0000313" key="13">
    <source>
        <dbReference type="Proteomes" id="UP000094112"/>
    </source>
</evidence>